<accession>A0A835LM10</accession>
<organism evidence="1 2">
    <name type="scientific">Coptis chinensis</name>
    <dbReference type="NCBI Taxonomy" id="261450"/>
    <lineage>
        <taxon>Eukaryota</taxon>
        <taxon>Viridiplantae</taxon>
        <taxon>Streptophyta</taxon>
        <taxon>Embryophyta</taxon>
        <taxon>Tracheophyta</taxon>
        <taxon>Spermatophyta</taxon>
        <taxon>Magnoliopsida</taxon>
        <taxon>Ranunculales</taxon>
        <taxon>Ranunculaceae</taxon>
        <taxon>Coptidoideae</taxon>
        <taxon>Coptis</taxon>
    </lineage>
</organism>
<reference evidence="1 2" key="1">
    <citation type="submission" date="2020-10" db="EMBL/GenBank/DDBJ databases">
        <title>The Coptis chinensis genome and diversification of protoberbering-type alkaloids.</title>
        <authorList>
            <person name="Wang B."/>
            <person name="Shu S."/>
            <person name="Song C."/>
            <person name="Liu Y."/>
        </authorList>
    </citation>
    <scope>NUCLEOTIDE SEQUENCE [LARGE SCALE GENOMIC DNA]</scope>
    <source>
        <strain evidence="1">HL-2020</strain>
        <tissue evidence="1">Leaf</tissue>
    </source>
</reference>
<dbReference type="OrthoDB" id="10262656at2759"/>
<dbReference type="Proteomes" id="UP000631114">
    <property type="component" value="Unassembled WGS sequence"/>
</dbReference>
<dbReference type="EMBL" id="JADFTS010000006">
    <property type="protein sequence ID" value="KAF9599905.1"/>
    <property type="molecule type" value="Genomic_DNA"/>
</dbReference>
<gene>
    <name evidence="1" type="ORF">IFM89_001851</name>
</gene>
<sequence>AELLISQTLLYPRVERILGPIMVACIAALLVSRSYCMKVLTIPVLASYHFIAKLSGFNLSLLLNCVTFQKSFVLTPHHHKNFTCILG</sequence>
<dbReference type="AlphaFoldDB" id="A0A835LM10"/>
<name>A0A835LM10_9MAGN</name>
<proteinExistence type="predicted"/>
<feature type="non-terminal residue" evidence="1">
    <location>
        <position position="1"/>
    </location>
</feature>
<protein>
    <submittedName>
        <fullName evidence="1">Uncharacterized protein</fullName>
    </submittedName>
</protein>
<evidence type="ECO:0000313" key="1">
    <source>
        <dbReference type="EMBL" id="KAF9599905.1"/>
    </source>
</evidence>
<evidence type="ECO:0000313" key="2">
    <source>
        <dbReference type="Proteomes" id="UP000631114"/>
    </source>
</evidence>
<comment type="caution">
    <text evidence="1">The sequence shown here is derived from an EMBL/GenBank/DDBJ whole genome shotgun (WGS) entry which is preliminary data.</text>
</comment>
<keyword evidence="2" id="KW-1185">Reference proteome</keyword>